<dbReference type="Proteomes" id="UP000660801">
    <property type="component" value="Unassembled WGS sequence"/>
</dbReference>
<dbReference type="RefSeq" id="WP_188595259.1">
    <property type="nucleotide sequence ID" value="NZ_BMJN01000003.1"/>
</dbReference>
<proteinExistence type="predicted"/>
<keyword evidence="2" id="KW-1133">Transmembrane helix</keyword>
<feature type="transmembrane region" description="Helical" evidence="2">
    <location>
        <begin position="5"/>
        <end position="23"/>
    </location>
</feature>
<protein>
    <submittedName>
        <fullName evidence="3">Uncharacterized protein</fullName>
    </submittedName>
</protein>
<organism evidence="3 4">
    <name type="scientific">Streptococcus himalayensis</name>
    <dbReference type="NCBI Taxonomy" id="1888195"/>
    <lineage>
        <taxon>Bacteria</taxon>
        <taxon>Bacillati</taxon>
        <taxon>Bacillota</taxon>
        <taxon>Bacilli</taxon>
        <taxon>Lactobacillales</taxon>
        <taxon>Streptococcaceae</taxon>
        <taxon>Streptococcus</taxon>
    </lineage>
</organism>
<evidence type="ECO:0000256" key="1">
    <source>
        <dbReference type="SAM" id="Coils"/>
    </source>
</evidence>
<dbReference type="EMBL" id="BMJN01000003">
    <property type="protein sequence ID" value="GGE25355.1"/>
    <property type="molecule type" value="Genomic_DNA"/>
</dbReference>
<keyword evidence="4" id="KW-1185">Reference proteome</keyword>
<keyword evidence="2" id="KW-0812">Transmembrane</keyword>
<accession>A0A917A3R3</accession>
<comment type="caution">
    <text evidence="3">The sequence shown here is derived from an EMBL/GenBank/DDBJ whole genome shotgun (WGS) entry which is preliminary data.</text>
</comment>
<feature type="transmembrane region" description="Helical" evidence="2">
    <location>
        <begin position="43"/>
        <end position="62"/>
    </location>
</feature>
<keyword evidence="2" id="KW-0472">Membrane</keyword>
<dbReference type="AlphaFoldDB" id="A0A917A3R3"/>
<keyword evidence="1" id="KW-0175">Coiled coil</keyword>
<reference evidence="3" key="1">
    <citation type="journal article" date="2014" name="Int. J. Syst. Evol. Microbiol.">
        <title>Complete genome sequence of Corynebacterium casei LMG S-19264T (=DSM 44701T), isolated from a smear-ripened cheese.</title>
        <authorList>
            <consortium name="US DOE Joint Genome Institute (JGI-PGF)"/>
            <person name="Walter F."/>
            <person name="Albersmeier A."/>
            <person name="Kalinowski J."/>
            <person name="Ruckert C."/>
        </authorList>
    </citation>
    <scope>NUCLEOTIDE SEQUENCE</scope>
    <source>
        <strain evidence="3">CGMCC 1.15533</strain>
    </source>
</reference>
<evidence type="ECO:0000313" key="4">
    <source>
        <dbReference type="Proteomes" id="UP000660801"/>
    </source>
</evidence>
<feature type="coiled-coil region" evidence="1">
    <location>
        <begin position="306"/>
        <end position="352"/>
    </location>
</feature>
<gene>
    <name evidence="3" type="ORF">GCM10011510_03060</name>
</gene>
<sequence>MILGWICLLLLIALDIYYYIYGFDSNILDFLRNKFNSLSLRSWSYIAATISLLIVFTVFINIPKATVPNSSSYFIGKTLDEVKEEFEKEGFYNIVSVPVRDLQSGKDKDKTVRGVEIAGDISFKKGEKYWQSTEIKIKHHDFPEDYAKLSIDTNKNLEEIAENLRSNGFTRVSIETVPLKLKNNGEEVSFQEMRVSGKVYKGVQLEKIKSAYFPKSSDLVLIKYESSIPLIPLPSFYNGLTDVEKVKKALESLDFSNIKETPIPTEDDVLHNKMYSIDVEDENFQEINGNIEASSDAQIVLHFYHSKKAAQKIEEEKRREEEKIQKKAEEKQKEEQERKDEEEKALDYLEKMEIAANFVNATSGTDIVSKVTLSTSKQAGALIINLNPNILYAGALEIKAAIQSLNESLVISSTQYGYEKPILHYYLNGNEVAVNRYILNPPEVKFRGILK</sequence>
<name>A0A917A3R3_9STRE</name>
<evidence type="ECO:0000313" key="3">
    <source>
        <dbReference type="EMBL" id="GGE25355.1"/>
    </source>
</evidence>
<reference evidence="3" key="2">
    <citation type="submission" date="2020-09" db="EMBL/GenBank/DDBJ databases">
        <authorList>
            <person name="Sun Q."/>
            <person name="Zhou Y."/>
        </authorList>
    </citation>
    <scope>NUCLEOTIDE SEQUENCE</scope>
    <source>
        <strain evidence="3">CGMCC 1.15533</strain>
    </source>
</reference>
<evidence type="ECO:0000256" key="2">
    <source>
        <dbReference type="SAM" id="Phobius"/>
    </source>
</evidence>